<name>A0AA39ZRL9_9PEZI</name>
<feature type="region of interest" description="Disordered" evidence="1">
    <location>
        <begin position="195"/>
        <end position="220"/>
    </location>
</feature>
<evidence type="ECO:0000313" key="2">
    <source>
        <dbReference type="EMBL" id="KAK0702341.1"/>
    </source>
</evidence>
<reference evidence="2" key="1">
    <citation type="submission" date="2023-06" db="EMBL/GenBank/DDBJ databases">
        <title>Genome-scale phylogeny and comparative genomics of the fungal order Sordariales.</title>
        <authorList>
            <consortium name="Lawrence Berkeley National Laboratory"/>
            <person name="Hensen N."/>
            <person name="Bonometti L."/>
            <person name="Westerberg I."/>
            <person name="Brannstrom I.O."/>
            <person name="Guillou S."/>
            <person name="Cros-Aarteil S."/>
            <person name="Calhoun S."/>
            <person name="Haridas S."/>
            <person name="Kuo A."/>
            <person name="Mondo S."/>
            <person name="Pangilinan J."/>
            <person name="Riley R."/>
            <person name="Labutti K."/>
            <person name="Andreopoulos B."/>
            <person name="Lipzen A."/>
            <person name="Chen C."/>
            <person name="Yanf M."/>
            <person name="Daum C."/>
            <person name="Ng V."/>
            <person name="Clum A."/>
            <person name="Steindorff A."/>
            <person name="Ohm R."/>
            <person name="Martin F."/>
            <person name="Silar P."/>
            <person name="Natvig D."/>
            <person name="Lalanne C."/>
            <person name="Gautier V."/>
            <person name="Ament-Velasquez S.L."/>
            <person name="Kruys A."/>
            <person name="Hutchinson M.I."/>
            <person name="Powell A.J."/>
            <person name="Barry K."/>
            <person name="Miller A.N."/>
            <person name="Grigoriev I.V."/>
            <person name="Debuchy R."/>
            <person name="Gladieux P."/>
            <person name="Thoren M.H."/>
            <person name="Johannesson H."/>
        </authorList>
    </citation>
    <scope>NUCLEOTIDE SEQUENCE</scope>
    <source>
        <strain evidence="2">SMH4607-1</strain>
    </source>
</reference>
<dbReference type="AlphaFoldDB" id="A0AA39ZRL9"/>
<evidence type="ECO:0000256" key="1">
    <source>
        <dbReference type="SAM" id="MobiDB-lite"/>
    </source>
</evidence>
<accession>A0AA39ZRL9</accession>
<gene>
    <name evidence="2" type="ORF">B0H67DRAFT_595514</name>
</gene>
<proteinExistence type="predicted"/>
<sequence>MLSREAIIKLGAPRFTDIPLPTDFVGPSPEWLACRQWHISHSTQPQVATKRNARLSFRSAPEPGNELIATHSHQNLNSPAIKSLESKLLSVNADGVGNITFKDTSNKREYEILAWGKEGQLEDWMIEDGLWISDSSGERRGDWRNSYVVALVNEETWGPSIEVWDQFGPASLSSKTLEKIRTALKEIPSTSFQALADQLKPTKADNGRDADDEENWKRHR</sequence>
<dbReference type="Proteomes" id="UP001172102">
    <property type="component" value="Unassembled WGS sequence"/>
</dbReference>
<comment type="caution">
    <text evidence="2">The sequence shown here is derived from an EMBL/GenBank/DDBJ whole genome shotgun (WGS) entry which is preliminary data.</text>
</comment>
<keyword evidence="3" id="KW-1185">Reference proteome</keyword>
<feature type="compositionally biased region" description="Basic and acidic residues" evidence="1">
    <location>
        <begin position="200"/>
        <end position="209"/>
    </location>
</feature>
<protein>
    <submittedName>
        <fullName evidence="2">Uncharacterized protein</fullName>
    </submittedName>
</protein>
<evidence type="ECO:0000313" key="3">
    <source>
        <dbReference type="Proteomes" id="UP001172102"/>
    </source>
</evidence>
<dbReference type="EMBL" id="JAUKUA010000009">
    <property type="protein sequence ID" value="KAK0702341.1"/>
    <property type="molecule type" value="Genomic_DNA"/>
</dbReference>
<organism evidence="2 3">
    <name type="scientific">Lasiosphaeris hirsuta</name>
    <dbReference type="NCBI Taxonomy" id="260670"/>
    <lineage>
        <taxon>Eukaryota</taxon>
        <taxon>Fungi</taxon>
        <taxon>Dikarya</taxon>
        <taxon>Ascomycota</taxon>
        <taxon>Pezizomycotina</taxon>
        <taxon>Sordariomycetes</taxon>
        <taxon>Sordariomycetidae</taxon>
        <taxon>Sordariales</taxon>
        <taxon>Lasiosphaeriaceae</taxon>
        <taxon>Lasiosphaeris</taxon>
    </lineage>
</organism>